<comment type="caution">
    <text evidence="2">The sequence shown here is derived from an EMBL/GenBank/DDBJ whole genome shotgun (WGS) entry which is preliminary data.</text>
</comment>
<dbReference type="PANTHER" id="PTHR30399">
    <property type="entry name" value="UNCHARACTERIZED PROTEIN YGJP"/>
    <property type="match status" value="1"/>
</dbReference>
<feature type="domain" description="YgjP-like metallopeptidase" evidence="1">
    <location>
        <begin position="13"/>
        <end position="238"/>
    </location>
</feature>
<dbReference type="PANTHER" id="PTHR30399:SF1">
    <property type="entry name" value="UTP PYROPHOSPHATASE"/>
    <property type="match status" value="1"/>
</dbReference>
<dbReference type="EMBL" id="JQEC01000045">
    <property type="protein sequence ID" value="KGJ90686.1"/>
    <property type="molecule type" value="Genomic_DNA"/>
</dbReference>
<dbReference type="Proteomes" id="UP000029868">
    <property type="component" value="Unassembled WGS sequence"/>
</dbReference>
<dbReference type="Pfam" id="PF01863">
    <property type="entry name" value="YgjP-like"/>
    <property type="match status" value="1"/>
</dbReference>
<evidence type="ECO:0000313" key="2">
    <source>
        <dbReference type="EMBL" id="KGJ90686.1"/>
    </source>
</evidence>
<evidence type="ECO:0000259" key="1">
    <source>
        <dbReference type="Pfam" id="PF01863"/>
    </source>
</evidence>
<dbReference type="PATRIC" id="fig|28229.3.peg.3410"/>
<dbReference type="OrthoDB" id="9811177at2"/>
<name>A0A099KJX7_COLPS</name>
<dbReference type="AlphaFoldDB" id="A0A099KJX7"/>
<accession>A0A099KJX7</accession>
<reference evidence="2 3" key="1">
    <citation type="submission" date="2014-08" db="EMBL/GenBank/DDBJ databases">
        <title>Genomic and Phenotypic Diversity of Colwellia psychrerythraea strains from Disparate Marine Basins.</title>
        <authorList>
            <person name="Techtmann S.M."/>
            <person name="Stelling S.C."/>
            <person name="Utturkar S.M."/>
            <person name="Alshibli N."/>
            <person name="Harris A."/>
            <person name="Brown S.D."/>
            <person name="Hazen T.C."/>
        </authorList>
    </citation>
    <scope>NUCLEOTIDE SEQUENCE [LARGE SCALE GENOMIC DNA]</scope>
    <source>
        <strain evidence="2 3">GAB14E</strain>
    </source>
</reference>
<dbReference type="InterPro" id="IPR002725">
    <property type="entry name" value="YgjP-like_metallopeptidase"/>
</dbReference>
<dbReference type="Gene3D" id="3.30.2010.10">
    <property type="entry name" value="Metalloproteases ('zincins'), catalytic domain"/>
    <property type="match status" value="1"/>
</dbReference>
<protein>
    <recommendedName>
        <fullName evidence="1">YgjP-like metallopeptidase domain-containing protein</fullName>
    </recommendedName>
</protein>
<dbReference type="RefSeq" id="WP_033083398.1">
    <property type="nucleotide sequence ID" value="NZ_JQEC01000045.1"/>
</dbReference>
<evidence type="ECO:0000313" key="3">
    <source>
        <dbReference type="Proteomes" id="UP000029868"/>
    </source>
</evidence>
<dbReference type="CDD" id="cd07344">
    <property type="entry name" value="M48_yhfN_like"/>
    <property type="match status" value="1"/>
</dbReference>
<gene>
    <name evidence="2" type="ORF">GAB14E_3492</name>
</gene>
<sequence length="248" mass="28924">MFEYQLIRSKRRRTLSLQVKYGQVTVRAPYSVSSTFIDSFIEEKSAWLRAKLVEQQSALDFCDYSQGSSLLYLGEQVSLNISIAKKSAVYLNEIKVTSLSHTQPVVRQLNVIISEKINVRLNNSSLKAQQVKKQLEGYFKRLAEDVISQRLELISKQTLLMPSSMNIRQYKSRWGSCTNLGALSFNYLLMMTPLFVIDYVVVHELCHLEHLDHSKNFWQLVERHCPDYQIAKQWLNSHQSQLYWKKPL</sequence>
<proteinExistence type="predicted"/>
<dbReference type="InterPro" id="IPR053136">
    <property type="entry name" value="UTP_pyrophosphatase-like"/>
</dbReference>
<organism evidence="2 3">
    <name type="scientific">Colwellia psychrerythraea</name>
    <name type="common">Vibrio psychroerythus</name>
    <dbReference type="NCBI Taxonomy" id="28229"/>
    <lineage>
        <taxon>Bacteria</taxon>
        <taxon>Pseudomonadati</taxon>
        <taxon>Pseudomonadota</taxon>
        <taxon>Gammaproteobacteria</taxon>
        <taxon>Alteromonadales</taxon>
        <taxon>Colwelliaceae</taxon>
        <taxon>Colwellia</taxon>
    </lineage>
</organism>